<keyword evidence="8" id="KW-0915">Sodium</keyword>
<dbReference type="GO" id="GO:0015293">
    <property type="term" value="F:symporter activity"/>
    <property type="evidence" value="ECO:0007669"/>
    <property type="project" value="UniProtKB-KW"/>
</dbReference>
<dbReference type="InterPro" id="IPR050277">
    <property type="entry name" value="Sodium:Solute_Symporter"/>
</dbReference>
<evidence type="ECO:0000256" key="7">
    <source>
        <dbReference type="ARBA" id="ARBA00022989"/>
    </source>
</evidence>
<feature type="transmembrane region" description="Helical" evidence="12">
    <location>
        <begin position="560"/>
        <end position="579"/>
    </location>
</feature>
<evidence type="ECO:0000256" key="8">
    <source>
        <dbReference type="ARBA" id="ARBA00023053"/>
    </source>
</evidence>
<feature type="transmembrane region" description="Helical" evidence="12">
    <location>
        <begin position="265"/>
        <end position="288"/>
    </location>
</feature>
<evidence type="ECO:0000256" key="12">
    <source>
        <dbReference type="SAM" id="Phobius"/>
    </source>
</evidence>
<feature type="transmembrane region" description="Helical" evidence="12">
    <location>
        <begin position="368"/>
        <end position="395"/>
    </location>
</feature>
<keyword evidence="7 12" id="KW-1133">Transmembrane helix</keyword>
<keyword evidence="11" id="KW-0739">Sodium transport</keyword>
<dbReference type="PROSITE" id="PS50283">
    <property type="entry name" value="NA_SOLUT_SYMP_3"/>
    <property type="match status" value="1"/>
</dbReference>
<feature type="transmembrane region" description="Helical" evidence="12">
    <location>
        <begin position="415"/>
        <end position="433"/>
    </location>
</feature>
<sequence length="644" mass="72100">MPVKFYSLIIFIGLFWFYCLYWAFKNQKKITTPVDFFIYERQLPGWVFIIVATGITFSGWIFFVHPSLIFMNGMPYSMTSLCAIGIPLLGIVFLKRQWMLSKKYGFVTPSEMMGVYFKSEFIRILIVIITLGFAIPFIAMQLSLGGILISILSDDIIGAGSASFLIGGVIIFYLSISGIKSIVYIDTIQFLLVIFGVVSIGFITLDLVGGWDLLNESLSRISNIKKNLFNLKESYSSYLAIPGTIKLTEILDKKMFYSGIWTSSMILTFVFALTGIQMSPNFLMLVFSSKEVKPFATQQVWFSAFLIGLIFIFFTIIVGVGSNLLGANNIINESGNNISKILPSTIFPNEIESLVPHLINTIGEYSPLFFGILAICAIASVQSTSYFYLSSSAIVTRDVVKRFFFKNMNNEKQIFSSRILLGLFFIISLALSIQSLETILSVGILSLSIACQMFVPLIAICYFPWLTKQGVGLGIVVGIIAVLSTDIVGQTLFGDFIKWNKWPLTIHSSVWGVLFNLIASISISFITQDAKETNHRQKFHDFIDDYKSHSIMRKSLKPSAWIVTITWIFFALGPGSIIGNNIFGKPGDIESWSFGTPSIWVWEIISWILGIILIWFLAVKMEMSTSPEKNIIAQTEDISSSSRG</sequence>
<keyword evidence="10 12" id="KW-0472">Membrane</keyword>
<dbReference type="PANTHER" id="PTHR48086:SF3">
    <property type="entry name" value="SODIUM_PROLINE SYMPORTER"/>
    <property type="match status" value="1"/>
</dbReference>
<feature type="transmembrane region" description="Helical" evidence="12">
    <location>
        <begin position="6"/>
        <end position="24"/>
    </location>
</feature>
<keyword evidence="6" id="KW-0769">Symport</keyword>
<name>A0A381RRQ9_9ZZZZ</name>
<feature type="transmembrane region" description="Helical" evidence="12">
    <location>
        <begin position="121"/>
        <end position="144"/>
    </location>
</feature>
<comment type="subcellular location">
    <subcellularLocation>
        <location evidence="1">Cell membrane</location>
        <topology evidence="1">Multi-pass membrane protein</topology>
    </subcellularLocation>
</comment>
<evidence type="ECO:0000256" key="10">
    <source>
        <dbReference type="ARBA" id="ARBA00023136"/>
    </source>
</evidence>
<protein>
    <recommendedName>
        <fullName evidence="14">Sodium:solute symporter family protein</fullName>
    </recommendedName>
</protein>
<feature type="transmembrane region" description="Helical" evidence="12">
    <location>
        <begin position="188"/>
        <end position="211"/>
    </location>
</feature>
<keyword evidence="5 12" id="KW-0812">Transmembrane</keyword>
<evidence type="ECO:0000256" key="3">
    <source>
        <dbReference type="ARBA" id="ARBA00022448"/>
    </source>
</evidence>
<dbReference type="PANTHER" id="PTHR48086">
    <property type="entry name" value="SODIUM/PROLINE SYMPORTER-RELATED"/>
    <property type="match status" value="1"/>
</dbReference>
<evidence type="ECO:0000256" key="11">
    <source>
        <dbReference type="ARBA" id="ARBA00023201"/>
    </source>
</evidence>
<proteinExistence type="inferred from homology"/>
<dbReference type="EMBL" id="UINC01002247">
    <property type="protein sequence ID" value="SUZ94570.1"/>
    <property type="molecule type" value="Genomic_DNA"/>
</dbReference>
<keyword evidence="4" id="KW-1003">Cell membrane</keyword>
<accession>A0A381RRQ9</accession>
<feature type="transmembrane region" description="Helical" evidence="12">
    <location>
        <begin position="156"/>
        <end position="176"/>
    </location>
</feature>
<feature type="transmembrane region" description="Helical" evidence="12">
    <location>
        <begin position="76"/>
        <end position="94"/>
    </location>
</feature>
<dbReference type="GO" id="GO:0005886">
    <property type="term" value="C:plasma membrane"/>
    <property type="evidence" value="ECO:0007669"/>
    <property type="project" value="UniProtKB-SubCell"/>
</dbReference>
<dbReference type="Pfam" id="PF00474">
    <property type="entry name" value="SSF"/>
    <property type="match status" value="1"/>
</dbReference>
<evidence type="ECO:0000313" key="13">
    <source>
        <dbReference type="EMBL" id="SUZ94570.1"/>
    </source>
</evidence>
<organism evidence="13">
    <name type="scientific">marine metagenome</name>
    <dbReference type="NCBI Taxonomy" id="408172"/>
    <lineage>
        <taxon>unclassified sequences</taxon>
        <taxon>metagenomes</taxon>
        <taxon>ecological metagenomes</taxon>
    </lineage>
</organism>
<evidence type="ECO:0000256" key="5">
    <source>
        <dbReference type="ARBA" id="ARBA00022692"/>
    </source>
</evidence>
<dbReference type="Gene3D" id="1.20.1730.10">
    <property type="entry name" value="Sodium/glucose cotransporter"/>
    <property type="match status" value="1"/>
</dbReference>
<dbReference type="AlphaFoldDB" id="A0A381RRQ9"/>
<dbReference type="InterPro" id="IPR038377">
    <property type="entry name" value="Na/Glc_symporter_sf"/>
</dbReference>
<reference evidence="13" key="1">
    <citation type="submission" date="2018-05" db="EMBL/GenBank/DDBJ databases">
        <authorList>
            <person name="Lanie J.A."/>
            <person name="Ng W.-L."/>
            <person name="Kazmierczak K.M."/>
            <person name="Andrzejewski T.M."/>
            <person name="Davidsen T.M."/>
            <person name="Wayne K.J."/>
            <person name="Tettelin H."/>
            <person name="Glass J.I."/>
            <person name="Rusch D."/>
            <person name="Podicherti R."/>
            <person name="Tsui H.-C.T."/>
            <person name="Winkler M.E."/>
        </authorList>
    </citation>
    <scope>NUCLEOTIDE SEQUENCE</scope>
</reference>
<dbReference type="InterPro" id="IPR001734">
    <property type="entry name" value="Na/solute_symporter"/>
</dbReference>
<evidence type="ECO:0008006" key="14">
    <source>
        <dbReference type="Google" id="ProtNLM"/>
    </source>
</evidence>
<evidence type="ECO:0000256" key="4">
    <source>
        <dbReference type="ARBA" id="ARBA00022475"/>
    </source>
</evidence>
<evidence type="ECO:0000256" key="9">
    <source>
        <dbReference type="ARBA" id="ARBA00023065"/>
    </source>
</evidence>
<evidence type="ECO:0000256" key="1">
    <source>
        <dbReference type="ARBA" id="ARBA00004651"/>
    </source>
</evidence>
<evidence type="ECO:0000256" key="6">
    <source>
        <dbReference type="ARBA" id="ARBA00022847"/>
    </source>
</evidence>
<keyword evidence="9" id="KW-0406">Ion transport</keyword>
<gene>
    <name evidence="13" type="ORF">METZ01_LOCUS47424</name>
</gene>
<feature type="transmembrane region" description="Helical" evidence="12">
    <location>
        <begin position="439"/>
        <end position="463"/>
    </location>
</feature>
<feature type="transmembrane region" description="Helical" evidence="12">
    <location>
        <begin position="599"/>
        <end position="619"/>
    </location>
</feature>
<keyword evidence="3" id="KW-0813">Transport</keyword>
<comment type="similarity">
    <text evidence="2">Belongs to the sodium:solute symporter (SSF) (TC 2.A.21) family.</text>
</comment>
<dbReference type="GO" id="GO:0006814">
    <property type="term" value="P:sodium ion transport"/>
    <property type="evidence" value="ECO:0007669"/>
    <property type="project" value="UniProtKB-KW"/>
</dbReference>
<evidence type="ECO:0000256" key="2">
    <source>
        <dbReference type="ARBA" id="ARBA00006434"/>
    </source>
</evidence>
<feature type="transmembrane region" description="Helical" evidence="12">
    <location>
        <begin position="509"/>
        <end position="527"/>
    </location>
</feature>
<feature type="transmembrane region" description="Helical" evidence="12">
    <location>
        <begin position="45"/>
        <end position="64"/>
    </location>
</feature>
<feature type="transmembrane region" description="Helical" evidence="12">
    <location>
        <begin position="470"/>
        <end position="489"/>
    </location>
</feature>
<feature type="transmembrane region" description="Helical" evidence="12">
    <location>
        <begin position="300"/>
        <end position="320"/>
    </location>
</feature>